<comment type="catalytic activity">
    <reaction evidence="4">
        <text>alpha-D-glucose 6-phosphate = beta-D-fructose 6-phosphate</text>
        <dbReference type="Rhea" id="RHEA:11816"/>
        <dbReference type="ChEBI" id="CHEBI:57634"/>
        <dbReference type="ChEBI" id="CHEBI:58225"/>
        <dbReference type="EC" id="5.3.1.9"/>
    </reaction>
</comment>
<sequence>MSDLLSGGAEAAAGLAVHGARAIDEQSPASVRRALVADGVPGLLARKDPTLWGPEAESAAAAHLGWLDTFHRSRELLPQLAELCAELGDLDHVVLCGMGGSSLAPAAMAATLGRPLTVLDTTDPGQIRAALGDRLDTTVVVVASKSGSTIETDAQRRAYHQAFLDLGRTPEEAGRHFVIVTDPGSPLVETGLEMGAFVIVADPAVGGRFGALTAFGLVPAALAGVDVAELLDQAEEFAASLGGDEDNPALALGAAIGSAATAGYSAVALVPDGSGLDGLGAWVEQLLAESLGKDGLGLLPVVVDSPSAPGATGLGVLTVAYGGSLGAGAVPGGGVGAQLAVNGPLGAQFLAWEFATALAARVLGVDPFSQPDVASTKTLTTAALESDIPEIPVFVEGAVQVFAGTSASGETTVAGQNAAAGQSATPSPAAATSLADALRAVLDAGEYLAVMAYLDRHDDAEIARLRSILAERIGKPVTFGWGPRLLHTAGQFHKGGPRTGAFLQITGAVSDDLAIPGRPYTFGQLQAAQAAGDRAALHDRPLIRLHLTDRTAGINQLVTAAQAL</sequence>
<gene>
    <name evidence="6" type="ORF">J2S43_000641</name>
</gene>
<dbReference type="InterPro" id="IPR001347">
    <property type="entry name" value="SIS_dom"/>
</dbReference>
<evidence type="ECO:0000313" key="6">
    <source>
        <dbReference type="EMBL" id="MDP9792129.1"/>
    </source>
</evidence>
<dbReference type="EMBL" id="JAUSRA010000001">
    <property type="protein sequence ID" value="MDP9792129.1"/>
    <property type="molecule type" value="Genomic_DNA"/>
</dbReference>
<keyword evidence="7" id="KW-1185">Reference proteome</keyword>
<comment type="caution">
    <text evidence="6">The sequence shown here is derived from an EMBL/GenBank/DDBJ whole genome shotgun (WGS) entry which is preliminary data.</text>
</comment>
<dbReference type="Pfam" id="PF00342">
    <property type="entry name" value="PGI"/>
    <property type="match status" value="1"/>
</dbReference>
<keyword evidence="2 4" id="KW-0324">Glycolysis</keyword>
<dbReference type="RefSeq" id="WP_306827039.1">
    <property type="nucleotide sequence ID" value="NZ_JAUSRA010000001.1"/>
</dbReference>
<dbReference type="InterPro" id="IPR001672">
    <property type="entry name" value="G6P_Isomerase"/>
</dbReference>
<feature type="domain" description="SIS" evidence="5">
    <location>
        <begin position="83"/>
        <end position="230"/>
    </location>
</feature>
<reference evidence="6 7" key="1">
    <citation type="submission" date="2023-07" db="EMBL/GenBank/DDBJ databases">
        <title>Sequencing the genomes of 1000 actinobacteria strains.</title>
        <authorList>
            <person name="Klenk H.-P."/>
        </authorList>
    </citation>
    <scope>NUCLEOTIDE SEQUENCE [LARGE SCALE GENOMIC DNA]</scope>
    <source>
        <strain evidence="6 7">DSM 44710</strain>
    </source>
</reference>
<comment type="similarity">
    <text evidence="4">Belongs to the GPI family.</text>
</comment>
<proteinExistence type="inferred from homology"/>
<comment type="pathway">
    <text evidence="4">Carbohydrate degradation; glycolysis; D-glyceraldehyde 3-phosphate and glycerone phosphate from D-glucose: step 2/4.</text>
</comment>
<evidence type="ECO:0000313" key="7">
    <source>
        <dbReference type="Proteomes" id="UP001240984"/>
    </source>
</evidence>
<dbReference type="SUPFAM" id="SSF53697">
    <property type="entry name" value="SIS domain"/>
    <property type="match status" value="1"/>
</dbReference>
<name>A0ABT9ML33_9ACTN</name>
<dbReference type="PANTHER" id="PTHR11469:SF1">
    <property type="entry name" value="GLUCOSE-6-PHOSPHATE ISOMERASE"/>
    <property type="match status" value="1"/>
</dbReference>
<evidence type="ECO:0000256" key="1">
    <source>
        <dbReference type="ARBA" id="ARBA00022432"/>
    </source>
</evidence>
<dbReference type="PROSITE" id="PS51464">
    <property type="entry name" value="SIS"/>
    <property type="match status" value="1"/>
</dbReference>
<keyword evidence="1 4" id="KW-0312">Gluconeogenesis</keyword>
<dbReference type="PANTHER" id="PTHR11469">
    <property type="entry name" value="GLUCOSE-6-PHOSPHATE ISOMERASE"/>
    <property type="match status" value="1"/>
</dbReference>
<accession>A0ABT9ML33</accession>
<dbReference type="InterPro" id="IPR046348">
    <property type="entry name" value="SIS_dom_sf"/>
</dbReference>
<dbReference type="GO" id="GO:0004347">
    <property type="term" value="F:glucose-6-phosphate isomerase activity"/>
    <property type="evidence" value="ECO:0007669"/>
    <property type="project" value="UniProtKB-EC"/>
</dbReference>
<dbReference type="Gene3D" id="3.40.50.10490">
    <property type="entry name" value="Glucose-6-phosphate isomerase like protein, domain 1"/>
    <property type="match status" value="2"/>
</dbReference>
<dbReference type="EC" id="5.3.1.9" evidence="4"/>
<protein>
    <recommendedName>
        <fullName evidence="4">Glucose-6-phosphate isomerase</fullName>
        <ecNumber evidence="4">5.3.1.9</ecNumber>
    </recommendedName>
</protein>
<keyword evidence="3 4" id="KW-0413">Isomerase</keyword>
<dbReference type="PROSITE" id="PS51463">
    <property type="entry name" value="P_GLUCOSE_ISOMERASE_3"/>
    <property type="match status" value="1"/>
</dbReference>
<evidence type="ECO:0000256" key="4">
    <source>
        <dbReference type="RuleBase" id="RU000612"/>
    </source>
</evidence>
<evidence type="ECO:0000256" key="3">
    <source>
        <dbReference type="ARBA" id="ARBA00023235"/>
    </source>
</evidence>
<evidence type="ECO:0000256" key="2">
    <source>
        <dbReference type="ARBA" id="ARBA00023152"/>
    </source>
</evidence>
<organism evidence="6 7">
    <name type="scientific">Catenuloplanes nepalensis</name>
    <dbReference type="NCBI Taxonomy" id="587533"/>
    <lineage>
        <taxon>Bacteria</taxon>
        <taxon>Bacillati</taxon>
        <taxon>Actinomycetota</taxon>
        <taxon>Actinomycetes</taxon>
        <taxon>Micromonosporales</taxon>
        <taxon>Micromonosporaceae</taxon>
        <taxon>Catenuloplanes</taxon>
    </lineage>
</organism>
<dbReference type="PRINTS" id="PR00662">
    <property type="entry name" value="G6PISOMERASE"/>
</dbReference>
<evidence type="ECO:0000259" key="5">
    <source>
        <dbReference type="PROSITE" id="PS51464"/>
    </source>
</evidence>
<dbReference type="Proteomes" id="UP001240984">
    <property type="component" value="Unassembled WGS sequence"/>
</dbReference>